<dbReference type="SUPFAM" id="SSF52540">
    <property type="entry name" value="P-loop containing nucleoside triphosphate hydrolases"/>
    <property type="match status" value="1"/>
</dbReference>
<evidence type="ECO:0000256" key="1">
    <source>
        <dbReference type="ARBA" id="ARBA00009558"/>
    </source>
</evidence>
<keyword evidence="14" id="KW-0520">NAD</keyword>
<dbReference type="PANTHER" id="PTHR18934:SF99">
    <property type="entry name" value="ATP-DEPENDENT RNA HELICASE DHX37-RELATED"/>
    <property type="match status" value="1"/>
</dbReference>
<dbReference type="EC" id="2.4.2.31" evidence="14"/>
<dbReference type="InterPro" id="IPR011545">
    <property type="entry name" value="DEAD/DEAH_box_helicase_dom"/>
</dbReference>
<evidence type="ECO:0000256" key="8">
    <source>
        <dbReference type="ARBA" id="ARBA00022786"/>
    </source>
</evidence>
<feature type="domain" description="WWE" evidence="15">
    <location>
        <begin position="1659"/>
        <end position="1742"/>
    </location>
</feature>
<dbReference type="GO" id="GO:0005524">
    <property type="term" value="F:ATP binding"/>
    <property type="evidence" value="ECO:0007669"/>
    <property type="project" value="UniProtKB-KW"/>
</dbReference>
<organism evidence="18 20">
    <name type="scientific">Didymodactylos carnosus</name>
    <dbReference type="NCBI Taxonomy" id="1234261"/>
    <lineage>
        <taxon>Eukaryota</taxon>
        <taxon>Metazoa</taxon>
        <taxon>Spiralia</taxon>
        <taxon>Gnathifera</taxon>
        <taxon>Rotifera</taxon>
        <taxon>Eurotatoria</taxon>
        <taxon>Bdelloidea</taxon>
        <taxon>Philodinida</taxon>
        <taxon>Philodinidae</taxon>
        <taxon>Didymodactylos</taxon>
    </lineage>
</organism>
<keyword evidence="9" id="KW-0378">Hydrolase</keyword>
<evidence type="ECO:0000256" key="7">
    <source>
        <dbReference type="ARBA" id="ARBA00022771"/>
    </source>
</evidence>
<keyword evidence="5" id="KW-0479">Metal-binding</keyword>
<dbReference type="CDD" id="cd18791">
    <property type="entry name" value="SF2_C_RHA"/>
    <property type="match status" value="1"/>
</dbReference>
<evidence type="ECO:0000313" key="18">
    <source>
        <dbReference type="EMBL" id="CAF1228334.1"/>
    </source>
</evidence>
<dbReference type="GO" id="GO:0003723">
    <property type="term" value="F:RNA binding"/>
    <property type="evidence" value="ECO:0007669"/>
    <property type="project" value="TreeGrafter"/>
</dbReference>
<keyword evidence="11" id="KW-0862">Zinc</keyword>
<keyword evidence="7" id="KW-0863">Zinc-finger</keyword>
<dbReference type="PROSITE" id="PS51194">
    <property type="entry name" value="HELICASE_CTER"/>
    <property type="match status" value="1"/>
</dbReference>
<evidence type="ECO:0000256" key="5">
    <source>
        <dbReference type="ARBA" id="ARBA00022723"/>
    </source>
</evidence>
<evidence type="ECO:0000256" key="11">
    <source>
        <dbReference type="ARBA" id="ARBA00022833"/>
    </source>
</evidence>
<evidence type="ECO:0000256" key="9">
    <source>
        <dbReference type="ARBA" id="ARBA00022801"/>
    </source>
</evidence>
<evidence type="ECO:0000256" key="2">
    <source>
        <dbReference type="ARBA" id="ARBA00022676"/>
    </source>
</evidence>
<dbReference type="PROSITE" id="PS51192">
    <property type="entry name" value="HELICASE_ATP_BIND_1"/>
    <property type="match status" value="1"/>
</dbReference>
<dbReference type="SUPFAM" id="SSF117839">
    <property type="entry name" value="WWE domain"/>
    <property type="match status" value="2"/>
</dbReference>
<dbReference type="InterPro" id="IPR027417">
    <property type="entry name" value="P-loop_NTPase"/>
</dbReference>
<dbReference type="CDD" id="cd17917">
    <property type="entry name" value="DEXHc_RHA-like"/>
    <property type="match status" value="1"/>
</dbReference>
<comment type="catalytic activity">
    <reaction evidence="13 14">
        <text>L-arginyl-[protein] + NAD(+) = N(omega)-(ADP-D-ribosyl)-L-arginyl-[protein] + nicotinamide + H(+)</text>
        <dbReference type="Rhea" id="RHEA:19149"/>
        <dbReference type="Rhea" id="RHEA-COMP:10532"/>
        <dbReference type="Rhea" id="RHEA-COMP:15087"/>
        <dbReference type="ChEBI" id="CHEBI:15378"/>
        <dbReference type="ChEBI" id="CHEBI:17154"/>
        <dbReference type="ChEBI" id="CHEBI:29965"/>
        <dbReference type="ChEBI" id="CHEBI:57540"/>
        <dbReference type="ChEBI" id="CHEBI:142554"/>
        <dbReference type="EC" id="2.4.2.31"/>
    </reaction>
</comment>
<reference evidence="18" key="1">
    <citation type="submission" date="2021-02" db="EMBL/GenBank/DDBJ databases">
        <authorList>
            <person name="Nowell W R."/>
        </authorList>
    </citation>
    <scope>NUCLEOTIDE SEQUENCE</scope>
</reference>
<dbReference type="GO" id="GO:0106274">
    <property type="term" value="F:NAD+-protein-arginine ADP-ribosyltransferase activity"/>
    <property type="evidence" value="ECO:0007669"/>
    <property type="project" value="UniProtKB-EC"/>
</dbReference>
<dbReference type="EMBL" id="CAJOBC010009568">
    <property type="protein sequence ID" value="CAF3991061.1"/>
    <property type="molecule type" value="Genomic_DNA"/>
</dbReference>
<dbReference type="SMART" id="SM00487">
    <property type="entry name" value="DEXDc"/>
    <property type="match status" value="1"/>
</dbReference>
<keyword evidence="3 14" id="KW-0808">Transferase</keyword>
<keyword evidence="2 14" id="KW-0328">Glycosyltransferase</keyword>
<dbReference type="InterPro" id="IPR000768">
    <property type="entry name" value="ART"/>
</dbReference>
<dbReference type="Pfam" id="PF01129">
    <property type="entry name" value="ART"/>
    <property type="match status" value="1"/>
</dbReference>
<dbReference type="Proteomes" id="UP000681722">
    <property type="component" value="Unassembled WGS sequence"/>
</dbReference>
<evidence type="ECO:0000256" key="13">
    <source>
        <dbReference type="ARBA" id="ARBA00047597"/>
    </source>
</evidence>
<dbReference type="EMBL" id="CAJNOQ010009565">
    <property type="protein sequence ID" value="CAF1228334.1"/>
    <property type="molecule type" value="Genomic_DNA"/>
</dbReference>
<evidence type="ECO:0000313" key="20">
    <source>
        <dbReference type="Proteomes" id="UP000663829"/>
    </source>
</evidence>
<protein>
    <recommendedName>
        <fullName evidence="14">NAD(P)(+)--arginine ADP-ribosyltransferase</fullName>
        <ecNumber evidence="14">2.4.2.31</ecNumber>
    </recommendedName>
    <alternativeName>
        <fullName evidence="14">Mono(ADP-ribosyl)transferase</fullName>
    </alternativeName>
</protein>
<dbReference type="PROSITE" id="PS50918">
    <property type="entry name" value="WWE"/>
    <property type="match status" value="1"/>
</dbReference>
<dbReference type="InterPro" id="IPR001650">
    <property type="entry name" value="Helicase_C-like"/>
</dbReference>
<dbReference type="GO" id="GO:0016787">
    <property type="term" value="F:hydrolase activity"/>
    <property type="evidence" value="ECO:0007669"/>
    <property type="project" value="UniProtKB-KW"/>
</dbReference>
<evidence type="ECO:0000256" key="6">
    <source>
        <dbReference type="ARBA" id="ARBA00022741"/>
    </source>
</evidence>
<dbReference type="Gene3D" id="3.90.176.10">
    <property type="entry name" value="Toxin ADP-ribosyltransferase, Chain A, domain 1"/>
    <property type="match status" value="1"/>
</dbReference>
<dbReference type="Gene3D" id="3.30.720.50">
    <property type="match status" value="2"/>
</dbReference>
<dbReference type="SUPFAM" id="SSF56399">
    <property type="entry name" value="ADP-ribosylation"/>
    <property type="match status" value="2"/>
</dbReference>
<dbReference type="InterPro" id="IPR002867">
    <property type="entry name" value="IBR_dom"/>
</dbReference>
<evidence type="ECO:0000256" key="10">
    <source>
        <dbReference type="ARBA" id="ARBA00022806"/>
    </source>
</evidence>
<evidence type="ECO:0000256" key="14">
    <source>
        <dbReference type="RuleBase" id="RU361228"/>
    </source>
</evidence>
<dbReference type="Pfam" id="PF00270">
    <property type="entry name" value="DEAD"/>
    <property type="match status" value="1"/>
</dbReference>
<dbReference type="InterPro" id="IPR014001">
    <property type="entry name" value="Helicase_ATP-bd"/>
</dbReference>
<dbReference type="InterPro" id="IPR004170">
    <property type="entry name" value="WWE_dom"/>
</dbReference>
<gene>
    <name evidence="18" type="ORF">GPM918_LOCUS25040</name>
    <name evidence="19" type="ORF">SRO942_LOCUS25044</name>
</gene>
<keyword evidence="8" id="KW-0833">Ubl conjugation pathway</keyword>
<dbReference type="Pfam" id="PF01485">
    <property type="entry name" value="IBR"/>
    <property type="match status" value="1"/>
</dbReference>
<keyword evidence="12" id="KW-0067">ATP-binding</keyword>
<keyword evidence="10" id="KW-0347">Helicase</keyword>
<dbReference type="InterPro" id="IPR037197">
    <property type="entry name" value="WWE_dom_sf"/>
</dbReference>
<dbReference type="CDD" id="cd20335">
    <property type="entry name" value="BRcat_RBR"/>
    <property type="match status" value="1"/>
</dbReference>
<keyword evidence="20" id="KW-1185">Reference proteome</keyword>
<dbReference type="GO" id="GO:0008270">
    <property type="term" value="F:zinc ion binding"/>
    <property type="evidence" value="ECO:0007669"/>
    <property type="project" value="UniProtKB-KW"/>
</dbReference>
<dbReference type="PROSITE" id="PS51996">
    <property type="entry name" value="TR_MART"/>
    <property type="match status" value="1"/>
</dbReference>
<sequence length="2031" mass="235527">MNNTHQTYRIKITGLPPNIDIYYLSDTFHIPPDVCCKLPRRQNYDVWHAFIVDIKDENYARQLVSRIIEKATSLPNGRIINCKYERIIQDNHLSSINVEDYTQKIPKESDNDRQTATLPILKIKDEFVRRLKQYKILVITAETGSGKTTQLSQYAAEMFNGLIVCTQPRVMAAISIAKCVAHEYDGGNIGMSVGYQVGGRQNGILGKKIMFMTDSAVIRKTQEDNLNDVTVLIIDEAHERSLNTDIVLGIAKLICQRRPDDFHVVIASATIKHEIFLKFFNCDEKTQFLTVPGKPHLVTSENIPASLELKEDELIRNHLIPLVLKTINTYKEGHTLVFLSGQREIELAIREFKKSIPHNCIALPLYGSLSPEEQDKVLQYNSKERMIVFCTNVAETSLTVPNVRLIIDSGLAKEAHFDVLRRLNVIELVRISKSSAEQRRGRAGRTSTGHCIRLFSDEELVRDNIEPEILRLSLDQIVLQLIRLDQDPLKFYYVTTPKRGKLFTKLCFDPRLSSFILDADEKYNRLYLATTIAAILSAPGSIFYFGSQDRNEVKARIASGAIEYDSDLMYLNEVYKSWKEARNCVGCKQKTINDGSCRSCGVEFSLKKGLNNKLLEIIKKTYDSTIEIIGRGRTRNIQHTKSDFDVIGECLSQAFPEQIGHVLVPHLPDHGVRLIYSNTRARISDTSAFLQRIRSQPFHTFISMTITILPFNDCIVERLHPLSGPPSLKEGEEIVPVYSTENVGSEFNNRIKCVFDDYFKLEDYLKWSVYEYINLQNRLVIHGRTRDKAEIHRLMSRICSEIHQQLLSDGRKKTLANGRITATFKSGLNVVTLDDVHEKYHLILYNIPPKSEKDFQQWIISLNLSFEDISEYHFQEETSLVFTSEEALRRASVYLKSYLQPQPIYKRQLCLVTPKNVTRYKVEQTLQKCKNIQHLYSNKGSYKLFIKNFPVDQTIDSLRQLFRVCASDLIDNNTKFELLQNERTAIISFSHISKRDEAVGILKVNYVHVDSDPKDDTEGFEKFLLTYETFQEAIDAFRTQLSDSSWRLNGYSNIIVTHRELFNNFEELLEKICEKVELAYRIENTSHVIFENGGPKETAQAVDQLLHVMSPLKLESSSERQFYLLQEVYDKPVFGWWTKQLDLQYKLLNRSHNFIEIVVYGRHEKQGELIRFLGEYSVEFDKRFHLIPVDLATSNILRKNRAGNEKLVELQKKWSENNCSITYLYTTKQIRVYGSNVAQVALCVHEVNNLLEELGSSLTKFTCDFCHTENSSTESFLICGHHYCKCIIGNIDSIFPIKCRKCNDHIHIKDLEKIIYNINEFEQLCKKSLQYYLESDQNEKRTFCLYEGCSGLIEKNAGYYSCSTCNHMVCVNCKVTDQEEHEGKSCSDYIRSITMQGSFVEQVLSAGEKFIREDWSIDLPPIQRIYPNPYLKRGCPGFERFLNAILISNIKSISIANGIFAYHATSETALDSICFNSFNPKLRYVQLHGPGEYFGLSAAISRAYSKDENPNKMIVVWLLKCERLKKIPGSSYLMNNPVDWSHTFAIAVSIVTYGKETNIPAPIFSQIIPDNFTTDIVSLWKAPYRWHWTDDHHCLIPYDDRINSFLEHNYDKYRLHTAGVVCITPPLIRFSDDQPRTYEINFRNSEQISKINKRRRRIERKRAEIRSTKSSSWSYLDEKYIWCEYDSAVQDRIERYYKRYCAGADWSSVKMRIPGRSEIYEINFVLGAQINLATNVSKPIKPQLLLETMTIAGINRIESNNDSALAVAERNGHTQLVRILCEKTAETEDQSHLPDTSPTEWTIAQEHNERRAFERRRELKYEIESDDEFIMFIDRIKRWYIEKLLANSEQKRKIREYIITAYTYKPDFYRILNTQLSREHFNYDSNDEKSQCVRNYILTLLINHPKLREGHGELEVVVFKTYRGMYMTDHDFNQYKVGICILYKSFLSTTKEEAVALRFICQPNFKLRVICTFIIRNQQTALDIEKISAYSGEKEVLILPYSVWEVRNIRQMHRIEIELEECETQRISITE</sequence>
<keyword evidence="6" id="KW-0547">Nucleotide-binding</keyword>
<dbReference type="Pfam" id="PF00271">
    <property type="entry name" value="Helicase_C"/>
    <property type="match status" value="1"/>
</dbReference>
<dbReference type="Pfam" id="PF02825">
    <property type="entry name" value="WWE"/>
    <property type="match status" value="2"/>
</dbReference>
<comment type="similarity">
    <text evidence="1 14">Belongs to the Arg-specific ADP-ribosyltransferase family.</text>
</comment>
<evidence type="ECO:0000256" key="12">
    <source>
        <dbReference type="ARBA" id="ARBA00022840"/>
    </source>
</evidence>
<proteinExistence type="inferred from homology"/>
<evidence type="ECO:0000313" key="19">
    <source>
        <dbReference type="EMBL" id="CAF3991061.1"/>
    </source>
</evidence>
<evidence type="ECO:0000256" key="4">
    <source>
        <dbReference type="ARBA" id="ARBA00022695"/>
    </source>
</evidence>
<evidence type="ECO:0000259" key="17">
    <source>
        <dbReference type="PROSITE" id="PS51194"/>
    </source>
</evidence>
<evidence type="ECO:0000256" key="3">
    <source>
        <dbReference type="ARBA" id="ARBA00022679"/>
    </source>
</evidence>
<accession>A0A814YBU6</accession>
<feature type="domain" description="Helicase C-terminal" evidence="17">
    <location>
        <begin position="322"/>
        <end position="485"/>
    </location>
</feature>
<name>A0A814YBU6_9BILA</name>
<evidence type="ECO:0000259" key="16">
    <source>
        <dbReference type="PROSITE" id="PS51192"/>
    </source>
</evidence>
<dbReference type="PANTHER" id="PTHR18934">
    <property type="entry name" value="ATP-DEPENDENT RNA HELICASE"/>
    <property type="match status" value="1"/>
</dbReference>
<dbReference type="Gene3D" id="3.40.50.300">
    <property type="entry name" value="P-loop containing nucleotide triphosphate hydrolases"/>
    <property type="match status" value="2"/>
</dbReference>
<dbReference type="SMART" id="SM00490">
    <property type="entry name" value="HELICc"/>
    <property type="match status" value="1"/>
</dbReference>
<dbReference type="GO" id="GO:0004386">
    <property type="term" value="F:helicase activity"/>
    <property type="evidence" value="ECO:0007669"/>
    <property type="project" value="UniProtKB-KW"/>
</dbReference>
<keyword evidence="14" id="KW-0521">NADP</keyword>
<dbReference type="Proteomes" id="UP000663829">
    <property type="component" value="Unassembled WGS sequence"/>
</dbReference>
<comment type="caution">
    <text evidence="18">The sequence shown here is derived from an EMBL/GenBank/DDBJ whole genome shotgun (WGS) entry which is preliminary data.</text>
</comment>
<dbReference type="GO" id="GO:0016779">
    <property type="term" value="F:nucleotidyltransferase activity"/>
    <property type="evidence" value="ECO:0007669"/>
    <property type="project" value="UniProtKB-KW"/>
</dbReference>
<feature type="domain" description="Helicase ATP-binding" evidence="16">
    <location>
        <begin position="128"/>
        <end position="289"/>
    </location>
</feature>
<keyword evidence="4" id="KW-0548">Nucleotidyltransferase</keyword>
<evidence type="ECO:0000259" key="15">
    <source>
        <dbReference type="PROSITE" id="PS50918"/>
    </source>
</evidence>